<dbReference type="Gene3D" id="2.40.30.270">
    <property type="match status" value="1"/>
</dbReference>
<dbReference type="PANTHER" id="PTHR43788">
    <property type="entry name" value="DNA2/NAM7 HELICASE FAMILY MEMBER"/>
    <property type="match status" value="1"/>
</dbReference>
<evidence type="ECO:0000256" key="4">
    <source>
        <dbReference type="ARBA" id="ARBA00022490"/>
    </source>
</evidence>
<dbReference type="SUPFAM" id="SSF52540">
    <property type="entry name" value="P-loop containing nucleoside triphosphate hydrolases"/>
    <property type="match status" value="1"/>
</dbReference>
<dbReference type="GeneTree" id="ENSGT00930000151035"/>
<evidence type="ECO:0000256" key="1">
    <source>
        <dbReference type="ARBA" id="ARBA00004123"/>
    </source>
</evidence>
<dbReference type="Gene3D" id="3.40.50.300">
    <property type="entry name" value="P-loop containing nucleotide triphosphate hydrolases"/>
    <property type="match status" value="1"/>
</dbReference>
<dbReference type="InterPro" id="IPR050534">
    <property type="entry name" value="Coronavir_polyprotein_1ab"/>
</dbReference>
<evidence type="ECO:0000313" key="10">
    <source>
        <dbReference type="Proteomes" id="UP001108240"/>
    </source>
</evidence>
<proteinExistence type="predicted"/>
<evidence type="ECO:0000259" key="8">
    <source>
        <dbReference type="SMART" id="SM00487"/>
    </source>
</evidence>
<keyword evidence="10" id="KW-1185">Reference proteome</keyword>
<dbReference type="GO" id="GO:0043139">
    <property type="term" value="F:5'-3' DNA helicase activity"/>
    <property type="evidence" value="ECO:0007669"/>
    <property type="project" value="TreeGrafter"/>
</dbReference>
<evidence type="ECO:0000256" key="5">
    <source>
        <dbReference type="ARBA" id="ARBA00023242"/>
    </source>
</evidence>
<dbReference type="InterPro" id="IPR041677">
    <property type="entry name" value="DNA2/NAM7_AAA_11"/>
</dbReference>
<dbReference type="OMA" id="STESACW"/>
<feature type="coiled-coil region" evidence="7">
    <location>
        <begin position="255"/>
        <end position="282"/>
    </location>
</feature>
<organism evidence="9 10">
    <name type="scientific">Cyprinus carpio carpio</name>
    <dbReference type="NCBI Taxonomy" id="630221"/>
    <lineage>
        <taxon>Eukaryota</taxon>
        <taxon>Metazoa</taxon>
        <taxon>Chordata</taxon>
        <taxon>Craniata</taxon>
        <taxon>Vertebrata</taxon>
        <taxon>Euteleostomi</taxon>
        <taxon>Actinopterygii</taxon>
        <taxon>Neopterygii</taxon>
        <taxon>Teleostei</taxon>
        <taxon>Ostariophysi</taxon>
        <taxon>Cypriniformes</taxon>
        <taxon>Cyprinidae</taxon>
        <taxon>Cyprininae</taxon>
        <taxon>Cyprinus</taxon>
    </lineage>
</organism>
<protein>
    <recommendedName>
        <fullName evidence="3">DNA helicase</fullName>
        <ecNumber evidence="3">3.6.4.12</ecNumber>
    </recommendedName>
</protein>
<keyword evidence="4" id="KW-0963">Cytoplasm</keyword>
<dbReference type="InterPro" id="IPR048761">
    <property type="entry name" value="SMUBP-2_HCS1_1B"/>
</dbReference>
<dbReference type="GO" id="GO:0003723">
    <property type="term" value="F:RNA binding"/>
    <property type="evidence" value="ECO:0007669"/>
    <property type="project" value="InterPro"/>
</dbReference>
<evidence type="ECO:0000256" key="3">
    <source>
        <dbReference type="ARBA" id="ARBA00012551"/>
    </source>
</evidence>
<dbReference type="Proteomes" id="UP001108240">
    <property type="component" value="Unplaced"/>
</dbReference>
<dbReference type="InterPro" id="IPR027417">
    <property type="entry name" value="P-loop_NTPase"/>
</dbReference>
<keyword evidence="5" id="KW-0539">Nucleus</keyword>
<dbReference type="EC" id="3.6.4.12" evidence="3"/>
<dbReference type="AlphaFoldDB" id="A0A9J7YDY9"/>
<feature type="domain" description="Helicase ATP-binding" evidence="8">
    <location>
        <begin position="139"/>
        <end position="382"/>
    </location>
</feature>
<dbReference type="GO" id="GO:0005634">
    <property type="term" value="C:nucleus"/>
    <property type="evidence" value="ECO:0007669"/>
    <property type="project" value="UniProtKB-SubCell"/>
</dbReference>
<sequence length="385" mass="42347">EKTRGVYLLKLQIAGQHTGIYGRLLVVSEPRKSIGSSVLPSNTFVPGSAISGSGVVTRVIQASLTVAFDDMQDCMNLDRDGLYNLMKLANDVTYRRLSSYVALKSLNGYGNGPASHLIGVLFGYSEPGILSHQHALEFRNTGLDNSQKEAVSQKDVAIIYGPPGNGKTTTVVKVILHAIKQEQNVLCCAPSNVAVYNLVERLAKSKVKILRLGHPACLLESIQKHSLDAVLAHSDNTNIISDISQGHGQSFCKILVRDKGQRSNLRREIGELRRELKNRDETAITQILKRAHVILATYTGASDDGPLKNVPNDHFELVVIDECAQALESSCWIALLKARKCILAGDYKQLPPTIKSQRYEGKGIYPTVVKYLVYVLHLKTQLFEC</sequence>
<reference evidence="9" key="1">
    <citation type="submission" date="2025-08" db="UniProtKB">
        <authorList>
            <consortium name="Ensembl"/>
        </authorList>
    </citation>
    <scope>IDENTIFICATION</scope>
</reference>
<dbReference type="Pfam" id="PF21138">
    <property type="entry name" value="SMUBP-2_HCS1_1B"/>
    <property type="match status" value="1"/>
</dbReference>
<comment type="subcellular location">
    <subcellularLocation>
        <location evidence="2">Cytoplasm</location>
    </subcellularLocation>
    <subcellularLocation>
        <location evidence="1">Nucleus</location>
    </subcellularLocation>
</comment>
<evidence type="ECO:0000256" key="2">
    <source>
        <dbReference type="ARBA" id="ARBA00004496"/>
    </source>
</evidence>
<evidence type="ECO:0000256" key="6">
    <source>
        <dbReference type="ARBA" id="ARBA00048432"/>
    </source>
</evidence>
<dbReference type="PANTHER" id="PTHR43788:SF8">
    <property type="entry name" value="DNA-BINDING PROTEIN SMUBP-2"/>
    <property type="match status" value="1"/>
</dbReference>
<name>A0A9J7YDY9_CYPCA</name>
<evidence type="ECO:0000313" key="9">
    <source>
        <dbReference type="Ensembl" id="ENSCCRP00000115590.1"/>
    </source>
</evidence>
<keyword evidence="7" id="KW-0175">Coiled coil</keyword>
<accession>A0A9J7YDY9</accession>
<dbReference type="SMART" id="SM00487">
    <property type="entry name" value="DEXDc"/>
    <property type="match status" value="1"/>
</dbReference>
<evidence type="ECO:0000256" key="7">
    <source>
        <dbReference type="SAM" id="Coils"/>
    </source>
</evidence>
<reference evidence="9" key="2">
    <citation type="submission" date="2025-09" db="UniProtKB">
        <authorList>
            <consortium name="Ensembl"/>
        </authorList>
    </citation>
    <scope>IDENTIFICATION</scope>
</reference>
<dbReference type="GO" id="GO:0005737">
    <property type="term" value="C:cytoplasm"/>
    <property type="evidence" value="ECO:0007669"/>
    <property type="project" value="UniProtKB-SubCell"/>
</dbReference>
<dbReference type="Pfam" id="PF13086">
    <property type="entry name" value="AAA_11"/>
    <property type="match status" value="1"/>
</dbReference>
<dbReference type="Ensembl" id="ENSCCRT00000164379.1">
    <property type="protein sequence ID" value="ENSCCRP00000115590.1"/>
    <property type="gene ID" value="ENSCCRG00000068382.1"/>
</dbReference>
<dbReference type="InterPro" id="IPR014001">
    <property type="entry name" value="Helicase_ATP-bd"/>
</dbReference>
<comment type="catalytic activity">
    <reaction evidence="6">
        <text>ATP + H2O = ADP + phosphate + H(+)</text>
        <dbReference type="Rhea" id="RHEA:13065"/>
        <dbReference type="ChEBI" id="CHEBI:15377"/>
        <dbReference type="ChEBI" id="CHEBI:15378"/>
        <dbReference type="ChEBI" id="CHEBI:30616"/>
        <dbReference type="ChEBI" id="CHEBI:43474"/>
        <dbReference type="ChEBI" id="CHEBI:456216"/>
        <dbReference type="EC" id="3.6.4.12"/>
    </reaction>
    <physiologicalReaction direction="left-to-right" evidence="6">
        <dbReference type="Rhea" id="RHEA:13066"/>
    </physiologicalReaction>
</comment>